<gene>
    <name evidence="1" type="ORF">SAMN05421630_1164</name>
</gene>
<dbReference type="Proteomes" id="UP000199494">
    <property type="component" value="Unassembled WGS sequence"/>
</dbReference>
<dbReference type="EMBL" id="FMZE01000016">
    <property type="protein sequence ID" value="SDD99627.1"/>
    <property type="molecule type" value="Genomic_DNA"/>
</dbReference>
<dbReference type="AlphaFoldDB" id="A0A1G6ZC11"/>
<name>A0A1G6ZC11_9PSEU</name>
<keyword evidence="2" id="KW-1185">Reference proteome</keyword>
<sequence>MAVWSAAAWLASEWESRARRAVVQRYQAGLGGGGSRVNGGGEQSHRAWARGGFVPDIVRHIEVTQASTKAEGEARTIVIGKDPWAVDPMTNVVLHAQYWVHERRCPPVEKVAELATRDQVDAFVALLAGEDVSDAILIHSGRPRFDTAIPDDEHPVRFLTMPDHSMNVGIHGGRGALSYHGHGVCRRQVQPQDHSHRGARTGPVGTEKSGDLSGLDSETQVVDGTQVTELLRQTTRLDHVAVLPIISPISLGGCRAANARQGNPGEHRSVNRGAVQSNERMALGALPLSSCVLLRLSSMHQRKSAWAVPVSWKSRDARIRSAGAGIGIPTDVERASVNLGAG</sequence>
<organism evidence="1 2">
    <name type="scientific">Prauserella marina</name>
    <dbReference type="NCBI Taxonomy" id="530584"/>
    <lineage>
        <taxon>Bacteria</taxon>
        <taxon>Bacillati</taxon>
        <taxon>Actinomycetota</taxon>
        <taxon>Actinomycetes</taxon>
        <taxon>Pseudonocardiales</taxon>
        <taxon>Pseudonocardiaceae</taxon>
        <taxon>Prauserella</taxon>
    </lineage>
</organism>
<evidence type="ECO:0000313" key="2">
    <source>
        <dbReference type="Proteomes" id="UP000199494"/>
    </source>
</evidence>
<reference evidence="1 2" key="1">
    <citation type="submission" date="2016-10" db="EMBL/GenBank/DDBJ databases">
        <authorList>
            <person name="de Groot N.N."/>
        </authorList>
    </citation>
    <scope>NUCLEOTIDE SEQUENCE [LARGE SCALE GENOMIC DNA]</scope>
    <source>
        <strain evidence="1 2">CGMCC 4.5506</strain>
    </source>
</reference>
<proteinExistence type="predicted"/>
<accession>A0A1G6ZC11</accession>
<protein>
    <submittedName>
        <fullName evidence="1">Uncharacterized protein</fullName>
    </submittedName>
</protein>
<evidence type="ECO:0000313" key="1">
    <source>
        <dbReference type="EMBL" id="SDD99627.1"/>
    </source>
</evidence>